<protein>
    <submittedName>
        <fullName evidence="3">Uncharacterized protein</fullName>
    </submittedName>
</protein>
<dbReference type="Proteomes" id="UP000606974">
    <property type="component" value="Unassembled WGS sequence"/>
</dbReference>
<proteinExistence type="predicted"/>
<accession>A0A8H7AEN6</accession>
<keyword evidence="2" id="KW-0472">Membrane</keyword>
<feature type="transmembrane region" description="Helical" evidence="2">
    <location>
        <begin position="360"/>
        <end position="381"/>
    </location>
</feature>
<comment type="caution">
    <text evidence="3">The sequence shown here is derived from an EMBL/GenBank/DDBJ whole genome shotgun (WGS) entry which is preliminary data.</text>
</comment>
<feature type="transmembrane region" description="Helical" evidence="2">
    <location>
        <begin position="393"/>
        <end position="411"/>
    </location>
</feature>
<dbReference type="AlphaFoldDB" id="A0A8H7AEN6"/>
<feature type="region of interest" description="Disordered" evidence="1">
    <location>
        <begin position="1"/>
        <end position="21"/>
    </location>
</feature>
<sequence length="442" mass="49961">MHSHCRSCSQRVSTSPCPDKFSKRRRWSLLDSEDALSWAKFVVIIVLAIIIIALSLQNPKDVLRSRLQFRSWYSQYVYQFSNFAQNNCTEPYSVYLYGTRQNISQPTISGAGKFTLFVQPMINCLLENSSEYLKYQLGSSQVMLGITPTIIALLGASSEELCLLALIGRRRLLGLLLATASPSIYTERAFKYQDPDKILTERQYHSHHGEDHVKPTMHSNLRWFFVSLEYIAVFCAIANIATLNWELGVKTINTVNPNTVFMPMLWSLVGVMAHCAGAVVFDMRARRLDKGIKPMPRSTLRSCFSMLTRQSPWPTILKTFTACKEMAVREVCWGTEGPKEKLYFDLIPESRCFTSMGWTLSVLVVFHMILGTLIMASTSFVGPKNALGIMARYILSVVICRIIVVYELAVLRVEYKNAAADVCQCTVRDSGTEDVEEVSQLS</sequence>
<keyword evidence="4" id="KW-1185">Reference proteome</keyword>
<feature type="transmembrane region" description="Helical" evidence="2">
    <location>
        <begin position="35"/>
        <end position="56"/>
    </location>
</feature>
<evidence type="ECO:0000256" key="2">
    <source>
        <dbReference type="SAM" id="Phobius"/>
    </source>
</evidence>
<evidence type="ECO:0000313" key="4">
    <source>
        <dbReference type="Proteomes" id="UP000606974"/>
    </source>
</evidence>
<dbReference type="OrthoDB" id="3009728at2759"/>
<dbReference type="EMBL" id="JAACFV010000103">
    <property type="protein sequence ID" value="KAF7505702.1"/>
    <property type="molecule type" value="Genomic_DNA"/>
</dbReference>
<feature type="transmembrane region" description="Helical" evidence="2">
    <location>
        <begin position="223"/>
        <end position="241"/>
    </location>
</feature>
<keyword evidence="2" id="KW-1133">Transmembrane helix</keyword>
<evidence type="ECO:0000313" key="3">
    <source>
        <dbReference type="EMBL" id="KAF7505702.1"/>
    </source>
</evidence>
<evidence type="ECO:0000256" key="1">
    <source>
        <dbReference type="SAM" id="MobiDB-lite"/>
    </source>
</evidence>
<organism evidence="3 4">
    <name type="scientific">Endocarpon pusillum</name>
    <dbReference type="NCBI Taxonomy" id="364733"/>
    <lineage>
        <taxon>Eukaryota</taxon>
        <taxon>Fungi</taxon>
        <taxon>Dikarya</taxon>
        <taxon>Ascomycota</taxon>
        <taxon>Pezizomycotina</taxon>
        <taxon>Eurotiomycetes</taxon>
        <taxon>Chaetothyriomycetidae</taxon>
        <taxon>Verrucariales</taxon>
        <taxon>Verrucariaceae</taxon>
        <taxon>Endocarpon</taxon>
    </lineage>
</organism>
<feature type="compositionally biased region" description="Polar residues" evidence="1">
    <location>
        <begin position="1"/>
        <end position="16"/>
    </location>
</feature>
<reference evidence="3" key="1">
    <citation type="submission" date="2020-02" db="EMBL/GenBank/DDBJ databases">
        <authorList>
            <person name="Palmer J.M."/>
        </authorList>
    </citation>
    <scope>NUCLEOTIDE SEQUENCE</scope>
    <source>
        <strain evidence="3">EPUS1.4</strain>
        <tissue evidence="3">Thallus</tissue>
    </source>
</reference>
<name>A0A8H7AEN6_9EURO</name>
<keyword evidence="2" id="KW-0812">Transmembrane</keyword>
<gene>
    <name evidence="3" type="ORF">GJ744_000551</name>
</gene>
<feature type="transmembrane region" description="Helical" evidence="2">
    <location>
        <begin position="261"/>
        <end position="281"/>
    </location>
</feature>